<protein>
    <submittedName>
        <fullName evidence="4">Uncharacterized protein</fullName>
    </submittedName>
</protein>
<dbReference type="GO" id="GO:0031591">
    <property type="term" value="P:wybutosine biosynthetic process"/>
    <property type="evidence" value="ECO:0007669"/>
    <property type="project" value="TreeGrafter"/>
</dbReference>
<dbReference type="SUPFAM" id="SSF53335">
    <property type="entry name" value="S-adenosyl-L-methionine-dependent methyltransferases"/>
    <property type="match status" value="1"/>
</dbReference>
<dbReference type="Gene3D" id="2.120.10.80">
    <property type="entry name" value="Kelch-type beta propeller"/>
    <property type="match status" value="1"/>
</dbReference>
<organism evidence="4 5">
    <name type="scientific">Pyxicephalus adspersus</name>
    <name type="common">African bullfrog</name>
    <dbReference type="NCBI Taxonomy" id="30357"/>
    <lineage>
        <taxon>Eukaryota</taxon>
        <taxon>Metazoa</taxon>
        <taxon>Chordata</taxon>
        <taxon>Craniata</taxon>
        <taxon>Vertebrata</taxon>
        <taxon>Euteleostomi</taxon>
        <taxon>Amphibia</taxon>
        <taxon>Batrachia</taxon>
        <taxon>Anura</taxon>
        <taxon>Neobatrachia</taxon>
        <taxon>Ranoidea</taxon>
        <taxon>Pyxicephalidae</taxon>
        <taxon>Pyxicephalinae</taxon>
        <taxon>Pyxicephalus</taxon>
    </lineage>
</organism>
<dbReference type="InterPro" id="IPR015915">
    <property type="entry name" value="Kelch-typ_b-propeller"/>
</dbReference>
<dbReference type="EMBL" id="DYDO01000001">
    <property type="protein sequence ID" value="DBA32336.1"/>
    <property type="molecule type" value="Genomic_DNA"/>
</dbReference>
<dbReference type="Proteomes" id="UP001181693">
    <property type="component" value="Unassembled WGS sequence"/>
</dbReference>
<gene>
    <name evidence="4" type="ORF">GDO54_000136</name>
</gene>
<name>A0AAV3ATT6_PYXAD</name>
<evidence type="ECO:0000256" key="3">
    <source>
        <dbReference type="ARBA" id="ARBA00022691"/>
    </source>
</evidence>
<accession>A0AAV3ATT6</accession>
<reference evidence="4" key="1">
    <citation type="thesis" date="2020" institute="ProQuest LLC" country="789 East Eisenhower Parkway, Ann Arbor, MI, USA">
        <title>Comparative Genomics and Chromosome Evolution.</title>
        <authorList>
            <person name="Mudd A.B."/>
        </authorList>
    </citation>
    <scope>NUCLEOTIDE SEQUENCE</scope>
    <source>
        <strain evidence="4">1538</strain>
        <tissue evidence="4">Blood</tissue>
    </source>
</reference>
<evidence type="ECO:0000256" key="2">
    <source>
        <dbReference type="ARBA" id="ARBA00010703"/>
    </source>
</evidence>
<dbReference type="InterPro" id="IPR029063">
    <property type="entry name" value="SAM-dependent_MTases_sf"/>
</dbReference>
<sequence length="295" mass="32440">MMNHFVSLNSALRSVAAYPQLEDQERRFLQQGWEQCRILDMNEFSALCVSDMEKSRIESLEPFDEFEELHLKCSHYFILAASRGILADCSALRPICDLHTGKQYVFVFGGRAVPSAALHEEGVFLQVDELRWVQVGVTGTAPPQCHSHSSSGWNGAAVISGGLLESGVPTGSVFILHPLQTHFEWEKLETNPPLTPRYAHTSHVIGDKLLLVGGVWIHRRGVPGLAVVDLKTGQVSEFELDTASLEWPLMLHGHSSVLLQNSKQVVILGGGGTCFSFGTHLNAQPVVVDLSFVLC</sequence>
<keyword evidence="3" id="KW-0949">S-adenosyl-L-methionine</keyword>
<evidence type="ECO:0000313" key="5">
    <source>
        <dbReference type="Proteomes" id="UP001181693"/>
    </source>
</evidence>
<evidence type="ECO:0000256" key="1">
    <source>
        <dbReference type="ARBA" id="ARBA00004797"/>
    </source>
</evidence>
<comment type="caution">
    <text evidence="4">The sequence shown here is derived from an EMBL/GenBank/DDBJ whole genome shotgun (WGS) entry which is preliminary data.</text>
</comment>
<dbReference type="Pfam" id="PF24681">
    <property type="entry name" value="Kelch_KLHDC2_KLHL20_DRC7"/>
    <property type="match status" value="1"/>
</dbReference>
<evidence type="ECO:0000313" key="4">
    <source>
        <dbReference type="EMBL" id="DBA32336.1"/>
    </source>
</evidence>
<proteinExistence type="inferred from homology"/>
<comment type="similarity">
    <text evidence="2">Belongs to the methyltransferase superfamily. LCMT family.</text>
</comment>
<dbReference type="GO" id="GO:0030488">
    <property type="term" value="P:tRNA methylation"/>
    <property type="evidence" value="ECO:0007669"/>
    <property type="project" value="TreeGrafter"/>
</dbReference>
<dbReference type="PANTHER" id="PTHR46529:SF1">
    <property type="entry name" value="TRNA WYBUTOSINE-SYNTHESIZING PROTEIN 4"/>
    <property type="match status" value="1"/>
</dbReference>
<comment type="pathway">
    <text evidence="1">tRNA modification; wybutosine-tRNA(Phe) biosynthesis.</text>
</comment>
<dbReference type="GO" id="GO:0008175">
    <property type="term" value="F:tRNA methyltransferase activity"/>
    <property type="evidence" value="ECO:0007669"/>
    <property type="project" value="TreeGrafter"/>
</dbReference>
<dbReference type="AlphaFoldDB" id="A0AAV3ATT6"/>
<dbReference type="SUPFAM" id="SSF50965">
    <property type="entry name" value="Galactose oxidase, central domain"/>
    <property type="match status" value="1"/>
</dbReference>
<dbReference type="Gene3D" id="3.40.50.150">
    <property type="entry name" value="Vaccinia Virus protein VP39"/>
    <property type="match status" value="1"/>
</dbReference>
<dbReference type="PANTHER" id="PTHR46529">
    <property type="entry name" value="TRNA WYBUTOSINE-SYNTHESIZING PROTEIN 4"/>
    <property type="match status" value="1"/>
</dbReference>
<dbReference type="InterPro" id="IPR011043">
    <property type="entry name" value="Gal_Oxase/kelch_b-propeller"/>
</dbReference>
<keyword evidence="5" id="KW-1185">Reference proteome</keyword>